<evidence type="ECO:0000259" key="2">
    <source>
        <dbReference type="Pfam" id="PF13193"/>
    </source>
</evidence>
<dbReference type="InterPro" id="IPR025110">
    <property type="entry name" value="AMP-bd_C"/>
</dbReference>
<dbReference type="PANTHER" id="PTHR43767">
    <property type="entry name" value="LONG-CHAIN-FATTY-ACID--COA LIGASE"/>
    <property type="match status" value="1"/>
</dbReference>
<dbReference type="InterPro" id="IPR045851">
    <property type="entry name" value="AMP-bd_C_sf"/>
</dbReference>
<comment type="caution">
    <text evidence="3">The sequence shown here is derived from an EMBL/GenBank/DDBJ whole genome shotgun (WGS) entry which is preliminary data.</text>
</comment>
<dbReference type="Gene3D" id="3.30.300.30">
    <property type="match status" value="1"/>
</dbReference>
<dbReference type="InterPro" id="IPR000873">
    <property type="entry name" value="AMP-dep_synth/lig_dom"/>
</dbReference>
<dbReference type="RefSeq" id="WP_128565543.1">
    <property type="nucleotide sequence ID" value="NZ_BPQH01000025.1"/>
</dbReference>
<protein>
    <submittedName>
        <fullName evidence="3">Long-chain-fatty-acid--CoA ligase</fullName>
    </submittedName>
</protein>
<name>A0ABQ4R601_9HYPH</name>
<proteinExistence type="predicted"/>
<dbReference type="Pfam" id="PF13193">
    <property type="entry name" value="AMP-binding_C"/>
    <property type="match status" value="1"/>
</dbReference>
<evidence type="ECO:0000313" key="4">
    <source>
        <dbReference type="Proteomes" id="UP001055167"/>
    </source>
</evidence>
<dbReference type="PROSITE" id="PS00455">
    <property type="entry name" value="AMP_BINDING"/>
    <property type="match status" value="1"/>
</dbReference>
<dbReference type="Pfam" id="PF00501">
    <property type="entry name" value="AMP-binding"/>
    <property type="match status" value="1"/>
</dbReference>
<organism evidence="3 4">
    <name type="scientific">Methylobacterium crusticola</name>
    <dbReference type="NCBI Taxonomy" id="1697972"/>
    <lineage>
        <taxon>Bacteria</taxon>
        <taxon>Pseudomonadati</taxon>
        <taxon>Pseudomonadota</taxon>
        <taxon>Alphaproteobacteria</taxon>
        <taxon>Hyphomicrobiales</taxon>
        <taxon>Methylobacteriaceae</taxon>
        <taxon>Methylobacterium</taxon>
    </lineage>
</organism>
<evidence type="ECO:0000313" key="3">
    <source>
        <dbReference type="EMBL" id="GJD53145.1"/>
    </source>
</evidence>
<dbReference type="InterPro" id="IPR020845">
    <property type="entry name" value="AMP-binding_CS"/>
</dbReference>
<dbReference type="Proteomes" id="UP001055167">
    <property type="component" value="Unassembled WGS sequence"/>
</dbReference>
<dbReference type="PANTHER" id="PTHR43767:SF1">
    <property type="entry name" value="NONRIBOSOMAL PEPTIDE SYNTHASE PES1 (EUROFUNG)-RELATED"/>
    <property type="match status" value="1"/>
</dbReference>
<keyword evidence="4" id="KW-1185">Reference proteome</keyword>
<evidence type="ECO:0000259" key="1">
    <source>
        <dbReference type="Pfam" id="PF00501"/>
    </source>
</evidence>
<accession>A0ABQ4R601</accession>
<dbReference type="EMBL" id="BPQH01000025">
    <property type="protein sequence ID" value="GJD53145.1"/>
    <property type="molecule type" value="Genomic_DNA"/>
</dbReference>
<reference evidence="3" key="1">
    <citation type="journal article" date="2021" name="Front. Microbiol.">
        <title>Comprehensive Comparative Genomics and Phenotyping of Methylobacterium Species.</title>
        <authorList>
            <person name="Alessa O."/>
            <person name="Ogura Y."/>
            <person name="Fujitani Y."/>
            <person name="Takami H."/>
            <person name="Hayashi T."/>
            <person name="Sahin N."/>
            <person name="Tani A."/>
        </authorList>
    </citation>
    <scope>NUCLEOTIDE SEQUENCE</scope>
    <source>
        <strain evidence="3">KCTC 52305</strain>
    </source>
</reference>
<sequence length="518" mass="54360">MLRTDLIASVPALLRRHAQTRGDRIAYSDAGSSITYGRLCATTGNLAGHLQDLGVGPGDRVGLLLPNGVAWIQACLATLRAGAISVPISDDATEPEVAYRLADAGCGIVVTTDGRAGLVRRAAGGRALRLILVDRGEARQDGLRLSDLAGTAPPRAPRDPDAITDPSFIIYTSGTTGRAKGVLLSQHGMLWVAAACWAPIAGLSGDDVVLSPLPLFHSYALNLSVLGVLAVGASEHLCERFSTQETLRLLAQERFTLLPGVPTMFHYLARAAPPAVAGFPGLRVCISAGAIMPATLNRAFEARFGVPLLDGYGITETSTMVTMNWPTGGRVPGSCGLPVPGLAVRIVDPVESRDLPAGQEGELIVRGPNLMAGYHGKPAETAAVLRDGWYHTGDLARSDPNGFLTITGRLKELIIRGGQNIAPAEIEEAAGLFEGVGDCAVVGVPHADLGEVPVLFVAIKEGSALDPRALLAHCRTRLSAYKVPDAVHVVDEIPRTGSGKIMRFRLREHLGRLAAGSA</sequence>
<dbReference type="Gene3D" id="3.40.50.12780">
    <property type="entry name" value="N-terminal domain of ligase-like"/>
    <property type="match status" value="1"/>
</dbReference>
<keyword evidence="3" id="KW-0436">Ligase</keyword>
<dbReference type="SUPFAM" id="SSF56801">
    <property type="entry name" value="Acetyl-CoA synthetase-like"/>
    <property type="match status" value="1"/>
</dbReference>
<dbReference type="InterPro" id="IPR042099">
    <property type="entry name" value="ANL_N_sf"/>
</dbReference>
<dbReference type="GO" id="GO:0016874">
    <property type="term" value="F:ligase activity"/>
    <property type="evidence" value="ECO:0007669"/>
    <property type="project" value="UniProtKB-KW"/>
</dbReference>
<dbReference type="InterPro" id="IPR050237">
    <property type="entry name" value="ATP-dep_AMP-bd_enzyme"/>
</dbReference>
<reference evidence="3" key="2">
    <citation type="submission" date="2021-08" db="EMBL/GenBank/DDBJ databases">
        <authorList>
            <person name="Tani A."/>
            <person name="Ola A."/>
            <person name="Ogura Y."/>
            <person name="Katsura K."/>
            <person name="Hayashi T."/>
        </authorList>
    </citation>
    <scope>NUCLEOTIDE SEQUENCE</scope>
    <source>
        <strain evidence="3">KCTC 52305</strain>
    </source>
</reference>
<feature type="domain" description="AMP-binding enzyme C-terminal" evidence="2">
    <location>
        <begin position="425"/>
        <end position="500"/>
    </location>
</feature>
<gene>
    <name evidence="3" type="primary">lcfB_6</name>
    <name evidence="3" type="ORF">OPKNFCMD_5916</name>
</gene>
<feature type="domain" description="AMP-dependent synthetase/ligase" evidence="1">
    <location>
        <begin position="14"/>
        <end position="375"/>
    </location>
</feature>